<evidence type="ECO:0000256" key="4">
    <source>
        <dbReference type="PIRNR" id="PIRNR037755"/>
    </source>
</evidence>
<comment type="function">
    <text evidence="4">S-adenosyl-L-methionine-dependent methyltransferase.</text>
</comment>
<dbReference type="STRING" id="13249.R4G357"/>
<reference evidence="8" key="3">
    <citation type="submission" date="2015-05" db="UniProtKB">
        <authorList>
            <consortium name="EnsemblMetazoa"/>
        </authorList>
    </citation>
    <scope>IDENTIFICATION</scope>
</reference>
<dbReference type="FunCoup" id="R4G357">
    <property type="interactions" value="705"/>
</dbReference>
<evidence type="ECO:0000256" key="1">
    <source>
        <dbReference type="ARBA" id="ARBA00009725"/>
    </source>
</evidence>
<evidence type="ECO:0000313" key="9">
    <source>
        <dbReference type="Proteomes" id="UP000015103"/>
    </source>
</evidence>
<dbReference type="InterPro" id="IPR029063">
    <property type="entry name" value="SAM-dependent_MTases_sf"/>
</dbReference>
<evidence type="ECO:0000313" key="8">
    <source>
        <dbReference type="EnsemblMetazoa" id="RPRC004671-PA"/>
    </source>
</evidence>
<evidence type="ECO:0000256" key="3">
    <source>
        <dbReference type="ARBA" id="ARBA00022679"/>
    </source>
</evidence>
<dbReference type="GO" id="GO:0052735">
    <property type="term" value="F:tRNA (cytidine-3-)-methyltransferase activity"/>
    <property type="evidence" value="ECO:0007669"/>
    <property type="project" value="TreeGrafter"/>
</dbReference>
<dbReference type="OMA" id="PAKYWDI"/>
<dbReference type="SUPFAM" id="SSF53335">
    <property type="entry name" value="S-adenosyl-L-methionine-dependent methyltransferases"/>
    <property type="match status" value="1"/>
</dbReference>
<dbReference type="HOGENOM" id="CLU_029724_0_2_1"/>
<dbReference type="RefSeq" id="XP_073970253.1">
    <property type="nucleotide sequence ID" value="XM_074114152.1"/>
</dbReference>
<keyword evidence="3 4" id="KW-0808">Transferase</keyword>
<dbReference type="EnsemblMetazoa" id="RPRC004671-RA">
    <property type="protein sequence ID" value="RPRC004671-PA"/>
    <property type="gene ID" value="RPRC004671"/>
</dbReference>
<dbReference type="EMBL" id="GAHY01001981">
    <property type="protein sequence ID" value="JAA75529.1"/>
    <property type="molecule type" value="mRNA"/>
</dbReference>
<protein>
    <recommendedName>
        <fullName evidence="4">tRNA N(3)-methylcytidine methyltransferase</fullName>
        <ecNumber evidence="4">2.1.1.-</ecNumber>
    </recommendedName>
</protein>
<reference evidence="7" key="1">
    <citation type="submission" date="2013-04" db="EMBL/GenBank/DDBJ databases">
        <title>An insight into the transcriptome of the digestive tract of the blood sucking bug, Rhodnius prolixus.</title>
        <authorList>
            <person name="Ribeiro J.M.C."/>
            <person name="Genta F.A."/>
            <person name="Sorgine M.H.F."/>
            <person name="Paiva-Silva G.O."/>
            <person name="Majerowicz D."/>
            <person name="Medeiros M."/>
            <person name="Koerich L."/>
            <person name="Terra W.R."/>
            <person name="Ferreira C."/>
            <person name="Pimentel A.C."/>
            <person name="Bisch P.M."/>
            <person name="Diniz M.M.P."/>
            <person name="Nascimento R."/>
            <person name="Salmon D."/>
            <person name="Silber A.M."/>
            <person name="Alves M."/>
            <person name="Oliveira M.F."/>
            <person name="Gondim K.C."/>
            <person name="Silva Neto M.A.C."/>
            <person name="Atella G.C."/>
            <person name="Araujo H."/>
            <person name="Dias F.S."/>
            <person name="Polycarpo C.R."/>
            <person name="Fampa P."/>
            <person name="Melo A.C."/>
            <person name="Tanaka A.S."/>
            <person name="Balczun C."/>
            <person name="Oliveira J.H.M."/>
            <person name="Goncalves R."/>
            <person name="Lazoski C."/>
            <person name="Pereira M.A."/>
            <person name="Rivera-Pomar R."/>
            <person name="Diambra L."/>
            <person name="Schaub G.A."/>
            <person name="Garcia E.S."/>
            <person name="Azambuja P."/>
            <person name="Braz G.R.C."/>
            <person name="Oliveira P.L."/>
        </authorList>
    </citation>
    <scope>NUCLEOTIDE SEQUENCE</scope>
</reference>
<dbReference type="PANTHER" id="PTHR22809">
    <property type="entry name" value="METHYLTRANSFERASE-RELATED"/>
    <property type="match status" value="1"/>
</dbReference>
<comment type="similarity">
    <text evidence="1 4">Belongs to the methyltransferase superfamily. METL family.</text>
</comment>
<dbReference type="GeneID" id="141447010"/>
<dbReference type="PIRSF" id="PIRSF037755">
    <property type="entry name" value="Mettl2_prd"/>
    <property type="match status" value="1"/>
</dbReference>
<dbReference type="eggNOG" id="KOG2361">
    <property type="taxonomic scope" value="Eukaryota"/>
</dbReference>
<feature type="domain" description="Methyltransferase type 12" evidence="6">
    <location>
        <begin position="124"/>
        <end position="228"/>
    </location>
</feature>
<sequence>MDITEFKGEDSNQRPQFGSRFLQDEDDVYEHNAWDNAEWTEEQLEVAMKKVENQVKNSIEITKRDELIEKANEHWDVFYGKHANRFFKDRHWLFVEFPEIFAHQSTEKKNSSEEVHDPNSKVLLEVGCGVGNTVIPLLKHDPDSKLFVYCCDFSNVAIELLKAQQGFDATRCHPFVFNVSDESWEDVPFTENSLDFVLFIFVLSALLPERMKHVARCIFRYLKPGGMVLFRDYGRYDMAQLRFKNCIKENFYARGDGTLVYYFTEEEVRDIFCSAGFEEKQNYVDKRLQVNRSKKITMFRVWIQAKFRKPFVK</sequence>
<dbReference type="InParanoid" id="R4G357"/>
<dbReference type="EC" id="2.1.1.-" evidence="4"/>
<dbReference type="VEuPathDB" id="VectorBase:RPRC004671"/>
<evidence type="ECO:0000256" key="5">
    <source>
        <dbReference type="SAM" id="MobiDB-lite"/>
    </source>
</evidence>
<keyword evidence="2 4" id="KW-0489">Methyltransferase</keyword>
<dbReference type="Proteomes" id="UP000015103">
    <property type="component" value="Unassembled WGS sequence"/>
</dbReference>
<dbReference type="AlphaFoldDB" id="R4G357"/>
<dbReference type="GO" id="GO:0032259">
    <property type="term" value="P:methylation"/>
    <property type="evidence" value="ECO:0007669"/>
    <property type="project" value="UniProtKB-KW"/>
</dbReference>
<name>R4G357_RHOPR</name>
<evidence type="ECO:0000259" key="6">
    <source>
        <dbReference type="Pfam" id="PF08242"/>
    </source>
</evidence>
<dbReference type="CDD" id="cd02440">
    <property type="entry name" value="AdoMet_MTases"/>
    <property type="match status" value="1"/>
</dbReference>
<dbReference type="Pfam" id="PF08242">
    <property type="entry name" value="Methyltransf_12"/>
    <property type="match status" value="1"/>
</dbReference>
<dbReference type="Gene3D" id="3.40.50.150">
    <property type="entry name" value="Vaccinia Virus protein VP39"/>
    <property type="match status" value="1"/>
</dbReference>
<reference evidence="9" key="2">
    <citation type="submission" date="2015-04" db="EMBL/GenBank/DDBJ databases">
        <authorList>
            <person name="Wilson R.K."/>
            <person name="Warren W."/>
            <person name="Dotson E."/>
            <person name="Oliveira P.L."/>
        </authorList>
    </citation>
    <scope>NUCLEOTIDE SEQUENCE</scope>
</reference>
<keyword evidence="9" id="KW-1185">Reference proteome</keyword>
<dbReference type="InterPro" id="IPR026113">
    <property type="entry name" value="METTL2/6/8-like"/>
</dbReference>
<dbReference type="InterPro" id="IPR013217">
    <property type="entry name" value="Methyltransf_12"/>
</dbReference>
<dbReference type="PANTHER" id="PTHR22809:SF11">
    <property type="entry name" value="TRNA N(3)-METHYLCYTIDINE METHYLTRANSFERASE METTL2"/>
    <property type="match status" value="1"/>
</dbReference>
<proteinExistence type="evidence at transcript level"/>
<evidence type="ECO:0000256" key="2">
    <source>
        <dbReference type="ARBA" id="ARBA00022603"/>
    </source>
</evidence>
<feature type="compositionally biased region" description="Basic and acidic residues" evidence="5">
    <location>
        <begin position="1"/>
        <end position="12"/>
    </location>
</feature>
<evidence type="ECO:0000313" key="7">
    <source>
        <dbReference type="EMBL" id="JAA75529.1"/>
    </source>
</evidence>
<accession>R4G357</accession>
<feature type="region of interest" description="Disordered" evidence="5">
    <location>
        <begin position="1"/>
        <end position="21"/>
    </location>
</feature>
<organism evidence="7">
    <name type="scientific">Rhodnius prolixus</name>
    <name type="common">Triatomid bug</name>
    <dbReference type="NCBI Taxonomy" id="13249"/>
    <lineage>
        <taxon>Eukaryota</taxon>
        <taxon>Metazoa</taxon>
        <taxon>Ecdysozoa</taxon>
        <taxon>Arthropoda</taxon>
        <taxon>Hexapoda</taxon>
        <taxon>Insecta</taxon>
        <taxon>Pterygota</taxon>
        <taxon>Neoptera</taxon>
        <taxon>Paraneoptera</taxon>
        <taxon>Hemiptera</taxon>
        <taxon>Heteroptera</taxon>
        <taxon>Panheteroptera</taxon>
        <taxon>Cimicomorpha</taxon>
        <taxon>Reduviidae</taxon>
        <taxon>Triatominae</taxon>
        <taxon>Rhodnius</taxon>
    </lineage>
</organism>
<dbReference type="EMBL" id="ACPB03017246">
    <property type="status" value="NOT_ANNOTATED_CDS"/>
    <property type="molecule type" value="Genomic_DNA"/>
</dbReference>